<dbReference type="AlphaFoldDB" id="A0A644WYY8"/>
<dbReference type="GO" id="GO:0005886">
    <property type="term" value="C:plasma membrane"/>
    <property type="evidence" value="ECO:0007669"/>
    <property type="project" value="UniProtKB-SubCell"/>
</dbReference>
<dbReference type="InterPro" id="IPR040690">
    <property type="entry name" value="FtsX_ECD"/>
</dbReference>
<comment type="subcellular location">
    <subcellularLocation>
        <location evidence="1">Cell membrane</location>
        <topology evidence="1">Multi-pass membrane protein</topology>
    </subcellularLocation>
</comment>
<organism evidence="13">
    <name type="scientific">bioreactor metagenome</name>
    <dbReference type="NCBI Taxonomy" id="1076179"/>
    <lineage>
        <taxon>unclassified sequences</taxon>
        <taxon>metagenomes</taxon>
        <taxon>ecological metagenomes</taxon>
    </lineage>
</organism>
<evidence type="ECO:0000256" key="6">
    <source>
        <dbReference type="ARBA" id="ARBA00022692"/>
    </source>
</evidence>
<proteinExistence type="inferred from homology"/>
<evidence type="ECO:0000256" key="2">
    <source>
        <dbReference type="ARBA" id="ARBA00007379"/>
    </source>
</evidence>
<feature type="transmembrane region" description="Helical" evidence="10">
    <location>
        <begin position="254"/>
        <end position="277"/>
    </location>
</feature>
<keyword evidence="6 10" id="KW-0812">Transmembrane</keyword>
<evidence type="ECO:0000256" key="7">
    <source>
        <dbReference type="ARBA" id="ARBA00022989"/>
    </source>
</evidence>
<dbReference type="InterPro" id="IPR004513">
    <property type="entry name" value="FtsX"/>
</dbReference>
<dbReference type="EMBL" id="VSSQ01001509">
    <property type="protein sequence ID" value="MPM08927.1"/>
    <property type="molecule type" value="Genomic_DNA"/>
</dbReference>
<feature type="transmembrane region" description="Helical" evidence="10">
    <location>
        <begin position="161"/>
        <end position="180"/>
    </location>
</feature>
<evidence type="ECO:0000256" key="3">
    <source>
        <dbReference type="ARBA" id="ARBA00021907"/>
    </source>
</evidence>
<dbReference type="Gene3D" id="3.30.70.3040">
    <property type="match status" value="1"/>
</dbReference>
<keyword evidence="8 10" id="KW-0472">Membrane</keyword>
<feature type="domain" description="FtsX extracellular" evidence="12">
    <location>
        <begin position="52"/>
        <end position="144"/>
    </location>
</feature>
<protein>
    <recommendedName>
        <fullName evidence="3">Cell division protein FtsX</fullName>
    </recommendedName>
</protein>
<dbReference type="GO" id="GO:0051301">
    <property type="term" value="P:cell division"/>
    <property type="evidence" value="ECO:0007669"/>
    <property type="project" value="UniProtKB-KW"/>
</dbReference>
<dbReference type="PANTHER" id="PTHR47755">
    <property type="entry name" value="CELL DIVISION PROTEIN FTSX"/>
    <property type="match status" value="1"/>
</dbReference>
<evidence type="ECO:0000256" key="5">
    <source>
        <dbReference type="ARBA" id="ARBA00022618"/>
    </source>
</evidence>
<dbReference type="PIRSF" id="PIRSF003097">
    <property type="entry name" value="FtsX"/>
    <property type="match status" value="1"/>
</dbReference>
<comment type="similarity">
    <text evidence="2">Belongs to the ABC-4 integral membrane protein family. FtsX subfamily.</text>
</comment>
<dbReference type="Pfam" id="PF18075">
    <property type="entry name" value="FtsX_ECD"/>
    <property type="match status" value="1"/>
</dbReference>
<evidence type="ECO:0000313" key="13">
    <source>
        <dbReference type="EMBL" id="MPM08927.1"/>
    </source>
</evidence>
<feature type="transmembrane region" description="Helical" evidence="10">
    <location>
        <begin position="15"/>
        <end position="37"/>
    </location>
</feature>
<evidence type="ECO:0000256" key="8">
    <source>
        <dbReference type="ARBA" id="ARBA00023136"/>
    </source>
</evidence>
<evidence type="ECO:0000259" key="11">
    <source>
        <dbReference type="Pfam" id="PF02687"/>
    </source>
</evidence>
<evidence type="ECO:0000256" key="9">
    <source>
        <dbReference type="ARBA" id="ARBA00023306"/>
    </source>
</evidence>
<feature type="domain" description="ABC3 transporter permease C-terminal" evidence="11">
    <location>
        <begin position="168"/>
        <end position="279"/>
    </location>
</feature>
<evidence type="ECO:0000256" key="10">
    <source>
        <dbReference type="SAM" id="Phobius"/>
    </source>
</evidence>
<keyword evidence="7 10" id="KW-1133">Transmembrane helix</keyword>
<keyword evidence="5 13" id="KW-0132">Cell division</keyword>
<dbReference type="InterPro" id="IPR003838">
    <property type="entry name" value="ABC3_permease_C"/>
</dbReference>
<sequence length="290" mass="32438">MAKHRKSSIRLGGSYATLIISISLVLLILGLSGLILLHSKKLSNYVKENIIVTVMFKDSLPEADMLAMQKKMQLDPAVQTCTMVSSEEAAKRMTDETGEEFVEFLGIIPIPPSLDITLKSDYANSESIDAFVAKVQKESIVGNVYYQKDLVEDINVNSGRVSLILLGFAAIIFLISYSLISNTIRLAIYSKRFLIRSMLLVGATRGFIRRPFLWQSIWMGLVSSLLAVVLLEGVMILAYQQIPDLQAIQSDTQVYMLFGAIILSGMLISWISSWSALNRYIRMNTDYLYV</sequence>
<evidence type="ECO:0000259" key="12">
    <source>
        <dbReference type="Pfam" id="PF18075"/>
    </source>
</evidence>
<evidence type="ECO:0000256" key="1">
    <source>
        <dbReference type="ARBA" id="ARBA00004651"/>
    </source>
</evidence>
<dbReference type="Pfam" id="PF02687">
    <property type="entry name" value="FtsX"/>
    <property type="match status" value="1"/>
</dbReference>
<feature type="transmembrane region" description="Helical" evidence="10">
    <location>
        <begin position="220"/>
        <end position="242"/>
    </location>
</feature>
<gene>
    <name evidence="13" type="primary">ftsX_10</name>
    <name evidence="13" type="ORF">SDC9_55243</name>
</gene>
<keyword evidence="9" id="KW-0131">Cell cycle</keyword>
<keyword evidence="4" id="KW-1003">Cell membrane</keyword>
<name>A0A644WYY8_9ZZZZ</name>
<accession>A0A644WYY8</accession>
<evidence type="ECO:0000256" key="4">
    <source>
        <dbReference type="ARBA" id="ARBA00022475"/>
    </source>
</evidence>
<dbReference type="PANTHER" id="PTHR47755:SF1">
    <property type="entry name" value="CELL DIVISION PROTEIN FTSX"/>
    <property type="match status" value="1"/>
</dbReference>
<comment type="caution">
    <text evidence="13">The sequence shown here is derived from an EMBL/GenBank/DDBJ whole genome shotgun (WGS) entry which is preliminary data.</text>
</comment>
<reference evidence="13" key="1">
    <citation type="submission" date="2019-08" db="EMBL/GenBank/DDBJ databases">
        <authorList>
            <person name="Kucharzyk K."/>
            <person name="Murdoch R.W."/>
            <person name="Higgins S."/>
            <person name="Loffler F."/>
        </authorList>
    </citation>
    <scope>NUCLEOTIDE SEQUENCE</scope>
</reference>